<dbReference type="Proteomes" id="UP001320972">
    <property type="component" value="Unassembled WGS sequence"/>
</dbReference>
<feature type="compositionally biased region" description="Basic and acidic residues" evidence="1">
    <location>
        <begin position="266"/>
        <end position="276"/>
    </location>
</feature>
<name>A0ABT2QBP2_9EURY</name>
<feature type="compositionally biased region" description="Acidic residues" evidence="1">
    <location>
        <begin position="496"/>
        <end position="528"/>
    </location>
</feature>
<evidence type="ECO:0000313" key="2">
    <source>
        <dbReference type="EMBL" id="MCU4972343.1"/>
    </source>
</evidence>
<gene>
    <name evidence="2" type="ORF">OB955_06285</name>
</gene>
<sequence>MTDQHVTFVRRGGPPDAPEPEPSSAYIPEWFRTLNQSIDSLPIPVDKTAKLCMPLNDAMRLGWMLRAPATITLRKRDGAVEVCVDGDGKDASTDDDDGDGHTLDADDLVTTFDVDQPDTDRNSAFLRPDCTISTPWAIDTPTGYSTLITQPLNRDEMRFTVSGMLAETDTYDGPIRVPIHLEAETVTIEAGDPIAQVIPVDRRDLALSTAAAPFSADLDLRKAHIRCSEASTRRKDVYRKDAWVPKHTPRIVSDPGEADSPASGEASRDGGERAQEDDGDEDPSLNYYCFDERYDALPNPSSATEFVPEGYEDALRKIDGLDADQPTTDWMLAAMSIGTIVPLPERLTVRRTAGGAGRGRGRGRESGRNSTLELESPGEADRHHSQNPLKMGDDHPLAPVTLLNVNSEWVIDPPENYSVLICSPFNHCQRYYRAYAGLGDFDRYPTTANTPGLFTGRADERTFPAEMPVSQHVPLNRDRILHTATIVDDGERADESGGDGDSGDENESERESENDDDDDGDESVIDRE</sequence>
<evidence type="ECO:0000256" key="1">
    <source>
        <dbReference type="SAM" id="MobiDB-lite"/>
    </source>
</evidence>
<feature type="region of interest" description="Disordered" evidence="1">
    <location>
        <begin position="1"/>
        <end position="24"/>
    </location>
</feature>
<dbReference type="EMBL" id="JAOPKB010000002">
    <property type="protein sequence ID" value="MCU4972343.1"/>
    <property type="molecule type" value="Genomic_DNA"/>
</dbReference>
<keyword evidence="3" id="KW-1185">Reference proteome</keyword>
<reference evidence="2 3" key="1">
    <citation type="submission" date="2022-09" db="EMBL/GenBank/DDBJ databases">
        <title>Enrichment on poylsaccharides allowed isolation of novel metabolic and taxonomic groups of Haloarchaea.</title>
        <authorList>
            <person name="Sorokin D.Y."/>
            <person name="Elcheninov A.G."/>
            <person name="Khizhniak T.V."/>
            <person name="Kolganova T.V."/>
            <person name="Kublanov I.V."/>
        </authorList>
    </citation>
    <scope>NUCLEOTIDE SEQUENCE [LARGE SCALE GENOMIC DNA]</scope>
    <source>
        <strain evidence="2 3">AArc-m2/3/4</strain>
    </source>
</reference>
<accession>A0ABT2QBP2</accession>
<feature type="region of interest" description="Disordered" evidence="1">
    <location>
        <begin position="350"/>
        <end position="394"/>
    </location>
</feature>
<feature type="region of interest" description="Disordered" evidence="1">
    <location>
        <begin position="248"/>
        <end position="285"/>
    </location>
</feature>
<feature type="region of interest" description="Disordered" evidence="1">
    <location>
        <begin position="484"/>
        <end position="528"/>
    </location>
</feature>
<dbReference type="RefSeq" id="WP_338007304.1">
    <property type="nucleotide sequence ID" value="NZ_JAOPKB010000002.1"/>
</dbReference>
<protein>
    <submittedName>
        <fullName evidence="2">Uncharacterized protein</fullName>
    </submittedName>
</protein>
<comment type="caution">
    <text evidence="2">The sequence shown here is derived from an EMBL/GenBank/DDBJ whole genome shotgun (WGS) entry which is preliminary data.</text>
</comment>
<evidence type="ECO:0000313" key="3">
    <source>
        <dbReference type="Proteomes" id="UP001320972"/>
    </source>
</evidence>
<proteinExistence type="predicted"/>
<organism evidence="2 3">
    <name type="scientific">Natronoglomus mannanivorans</name>
    <dbReference type="NCBI Taxonomy" id="2979990"/>
    <lineage>
        <taxon>Archaea</taxon>
        <taxon>Methanobacteriati</taxon>
        <taxon>Methanobacteriota</taxon>
        <taxon>Stenosarchaea group</taxon>
        <taxon>Halobacteria</taxon>
        <taxon>Halobacteriales</taxon>
        <taxon>Natrialbaceae</taxon>
        <taxon>Natronoglomus</taxon>
    </lineage>
</organism>